<keyword evidence="17" id="KW-1185">Reference proteome</keyword>
<evidence type="ECO:0000256" key="6">
    <source>
        <dbReference type="ARBA" id="ARBA00009541"/>
    </source>
</evidence>
<comment type="pathway">
    <text evidence="10">Carbohydrate degradation.</text>
</comment>
<dbReference type="FunFam" id="3.20.20.70:FF:000004">
    <property type="entry name" value="Ribulose-phosphate 3-epimerase"/>
    <property type="match status" value="1"/>
</dbReference>
<feature type="binding site" evidence="14">
    <location>
        <position position="175"/>
    </location>
    <ligand>
        <name>substrate</name>
    </ligand>
</feature>
<keyword evidence="13" id="KW-0170">Cobalt</keyword>
<feature type="binding site" evidence="10 14">
    <location>
        <position position="8"/>
    </location>
    <ligand>
        <name>substrate</name>
    </ligand>
</feature>
<evidence type="ECO:0000313" key="15">
    <source>
        <dbReference type="EMBL" id="MDY5140037.1"/>
    </source>
</evidence>
<dbReference type="GO" id="GO:0046872">
    <property type="term" value="F:metal ion binding"/>
    <property type="evidence" value="ECO:0007669"/>
    <property type="project" value="UniProtKB-UniRule"/>
</dbReference>
<evidence type="ECO:0000256" key="9">
    <source>
        <dbReference type="ARBA" id="ARBA00023235"/>
    </source>
</evidence>
<feature type="active site" description="Proton acceptor" evidence="10 12">
    <location>
        <position position="33"/>
    </location>
</feature>
<feature type="binding site" evidence="10 13">
    <location>
        <position position="64"/>
    </location>
    <ligand>
        <name>a divalent metal cation</name>
        <dbReference type="ChEBI" id="CHEBI:60240"/>
    </ligand>
</feature>
<evidence type="ECO:0000256" key="7">
    <source>
        <dbReference type="ARBA" id="ARBA00013188"/>
    </source>
</evidence>
<reference evidence="15 17" key="1">
    <citation type="submission" date="2023-10" db="EMBL/GenBank/DDBJ databases">
        <title>Whole Genome based description of the genera Actinobaculum and Actinotignum reveals a complex phylogenetic relationship within the species included in the genus Actinotignum.</title>
        <authorList>
            <person name="Jensen C.S."/>
            <person name="Dargis R."/>
            <person name="Kemp M."/>
            <person name="Christensen J.J."/>
        </authorList>
    </citation>
    <scope>NUCLEOTIDE SEQUENCE</scope>
    <source>
        <strain evidence="16 17">SLA_B089</strain>
        <strain evidence="15">SLA_B245</strain>
    </source>
</reference>
<dbReference type="EMBL" id="JAWNFY010000001">
    <property type="protein sequence ID" value="MDY5145420.1"/>
    <property type="molecule type" value="Genomic_DNA"/>
</dbReference>
<dbReference type="GO" id="GO:0004750">
    <property type="term" value="F:D-ribulose-phosphate 3-epimerase activity"/>
    <property type="evidence" value="ECO:0007669"/>
    <property type="project" value="UniProtKB-UniRule"/>
</dbReference>
<dbReference type="PIRSF" id="PIRSF001461">
    <property type="entry name" value="RPE"/>
    <property type="match status" value="1"/>
</dbReference>
<protein>
    <recommendedName>
        <fullName evidence="7 10">Ribulose-phosphate 3-epimerase</fullName>
        <ecNumber evidence="7 10">5.1.3.1</ecNumber>
    </recommendedName>
</protein>
<evidence type="ECO:0000256" key="2">
    <source>
        <dbReference type="ARBA" id="ARBA00001936"/>
    </source>
</evidence>
<dbReference type="InterPro" id="IPR011060">
    <property type="entry name" value="RibuloseP-bd_barrel"/>
</dbReference>
<comment type="cofactor">
    <cofactor evidence="2">
        <name>Mn(2+)</name>
        <dbReference type="ChEBI" id="CHEBI:29035"/>
    </cofactor>
</comment>
<evidence type="ECO:0000256" key="1">
    <source>
        <dbReference type="ARBA" id="ARBA00001782"/>
    </source>
</evidence>
<dbReference type="InterPro" id="IPR026019">
    <property type="entry name" value="Ribul_P_3_epim"/>
</dbReference>
<dbReference type="PROSITE" id="PS01086">
    <property type="entry name" value="RIBUL_P_3_EPIMER_2"/>
    <property type="match status" value="1"/>
</dbReference>
<evidence type="ECO:0000256" key="8">
    <source>
        <dbReference type="ARBA" id="ARBA00022723"/>
    </source>
</evidence>
<dbReference type="GO" id="GO:0019323">
    <property type="term" value="P:pentose catabolic process"/>
    <property type="evidence" value="ECO:0007669"/>
    <property type="project" value="UniProtKB-UniRule"/>
</dbReference>
<feature type="binding site" evidence="10 13">
    <location>
        <position position="31"/>
    </location>
    <ligand>
        <name>a divalent metal cation</name>
        <dbReference type="ChEBI" id="CHEBI:60240"/>
    </ligand>
</feature>
<dbReference type="GeneID" id="92814151"/>
<sequence>MDVKISPSILNCDFGHLADELEKISNADFVHVDIMDNHFVPNLALGLPIFEAAAQATSVPLDAHLMIENPDRWAPAYAEAGAASVTFHAEACQAPLRLARELRAQGVRAGLALKPASPIEPYLDILNEFDMILIMTVEPGFGGQSFIETMMPKVTRTRRAIEAAGLDVWIQVDGGISRSTIEQAAAAGANNFVAGSAVFRAEDAYAEVEKLRELAAGACLHASI</sequence>
<dbReference type="Proteomes" id="UP001288320">
    <property type="component" value="Unassembled WGS sequence"/>
</dbReference>
<comment type="similarity">
    <text evidence="6 10 11">Belongs to the ribulose-phosphate 3-epimerase family.</text>
</comment>
<evidence type="ECO:0000313" key="16">
    <source>
        <dbReference type="EMBL" id="MDY5145420.1"/>
    </source>
</evidence>
<comment type="cofactor">
    <cofactor evidence="5">
        <name>Fe(2+)</name>
        <dbReference type="ChEBI" id="CHEBI:29033"/>
    </cofactor>
</comment>
<dbReference type="GO" id="GO:0006098">
    <property type="term" value="P:pentose-phosphate shunt"/>
    <property type="evidence" value="ECO:0007669"/>
    <property type="project" value="UniProtKB-UniRule"/>
</dbReference>
<feature type="binding site" evidence="10 14">
    <location>
        <begin position="195"/>
        <end position="196"/>
    </location>
    <ligand>
        <name>substrate</name>
    </ligand>
</feature>
<feature type="binding site" evidence="10">
    <location>
        <begin position="173"/>
        <end position="175"/>
    </location>
    <ligand>
        <name>substrate</name>
    </ligand>
</feature>
<dbReference type="RefSeq" id="WP_101594798.1">
    <property type="nucleotide sequence ID" value="NZ_CAUPFC010000002.1"/>
</dbReference>
<dbReference type="CDD" id="cd00429">
    <property type="entry name" value="RPE"/>
    <property type="match status" value="1"/>
</dbReference>
<dbReference type="AlphaFoldDB" id="A0AAW9HKN6"/>
<dbReference type="EMBL" id="JAWNFV010000002">
    <property type="protein sequence ID" value="MDY5140037.1"/>
    <property type="molecule type" value="Genomic_DNA"/>
</dbReference>
<dbReference type="Gene3D" id="3.20.20.70">
    <property type="entry name" value="Aldolase class I"/>
    <property type="match status" value="1"/>
</dbReference>
<feature type="active site" description="Proton donor" evidence="10 12">
    <location>
        <position position="173"/>
    </location>
</feature>
<keyword evidence="8 10" id="KW-0479">Metal-binding</keyword>
<evidence type="ECO:0000256" key="12">
    <source>
        <dbReference type="PIRSR" id="PIRSR001461-1"/>
    </source>
</evidence>
<comment type="cofactor">
    <cofactor evidence="4">
        <name>Zn(2+)</name>
        <dbReference type="ChEBI" id="CHEBI:29105"/>
    </cofactor>
</comment>
<organism evidence="15 18">
    <name type="scientific">Actinotignum timonense</name>
    <dbReference type="NCBI Taxonomy" id="1870995"/>
    <lineage>
        <taxon>Bacteria</taxon>
        <taxon>Bacillati</taxon>
        <taxon>Actinomycetota</taxon>
        <taxon>Actinomycetes</taxon>
        <taxon>Actinomycetales</taxon>
        <taxon>Actinomycetaceae</taxon>
        <taxon>Actinotignum</taxon>
    </lineage>
</organism>
<evidence type="ECO:0000256" key="14">
    <source>
        <dbReference type="PIRSR" id="PIRSR001461-3"/>
    </source>
</evidence>
<dbReference type="InterPro" id="IPR000056">
    <property type="entry name" value="Ribul_P_3_epim-like"/>
</dbReference>
<feature type="binding site" evidence="10 13">
    <location>
        <position position="33"/>
    </location>
    <ligand>
        <name>a divalent metal cation</name>
        <dbReference type="ChEBI" id="CHEBI:60240"/>
    </ligand>
</feature>
<dbReference type="NCBIfam" id="TIGR01163">
    <property type="entry name" value="rpe"/>
    <property type="match status" value="1"/>
</dbReference>
<evidence type="ECO:0000256" key="5">
    <source>
        <dbReference type="ARBA" id="ARBA00001954"/>
    </source>
</evidence>
<dbReference type="EC" id="5.1.3.1" evidence="7 10"/>
<name>A0AAW9HKN6_9ACTO</name>
<comment type="caution">
    <text evidence="15">The sequence shown here is derived from an EMBL/GenBank/DDBJ whole genome shotgun (WGS) entry which is preliminary data.</text>
</comment>
<keyword evidence="9 10" id="KW-0413">Isomerase</keyword>
<dbReference type="NCBIfam" id="NF004076">
    <property type="entry name" value="PRK05581.1-4"/>
    <property type="match status" value="1"/>
</dbReference>
<gene>
    <name evidence="10 15" type="primary">rpe</name>
    <name evidence="15" type="ORF">R6G74_01730</name>
    <name evidence="16" type="ORF">R6P33_00080</name>
</gene>
<evidence type="ECO:0000256" key="13">
    <source>
        <dbReference type="PIRSR" id="PIRSR001461-2"/>
    </source>
</evidence>
<feature type="binding site" evidence="10 13">
    <location>
        <position position="173"/>
    </location>
    <ligand>
        <name>a divalent metal cation</name>
        <dbReference type="ChEBI" id="CHEBI:60240"/>
    </ligand>
</feature>
<comment type="catalytic activity">
    <reaction evidence="1 10 11">
        <text>D-ribulose 5-phosphate = D-xylulose 5-phosphate</text>
        <dbReference type="Rhea" id="RHEA:13677"/>
        <dbReference type="ChEBI" id="CHEBI:57737"/>
        <dbReference type="ChEBI" id="CHEBI:58121"/>
        <dbReference type="EC" id="5.1.3.1"/>
    </reaction>
</comment>
<keyword evidence="13" id="KW-0464">Manganese</keyword>
<dbReference type="PROSITE" id="PS01085">
    <property type="entry name" value="RIBUL_P_3_EPIMER_1"/>
    <property type="match status" value="1"/>
</dbReference>
<evidence type="ECO:0000313" key="17">
    <source>
        <dbReference type="Proteomes" id="UP001284901"/>
    </source>
</evidence>
<evidence type="ECO:0000256" key="10">
    <source>
        <dbReference type="HAMAP-Rule" id="MF_02227"/>
    </source>
</evidence>
<accession>A0AAW9HKN6</accession>
<evidence type="ECO:0000256" key="3">
    <source>
        <dbReference type="ARBA" id="ARBA00001941"/>
    </source>
</evidence>
<dbReference type="Pfam" id="PF00834">
    <property type="entry name" value="Ribul_P_3_epim"/>
    <property type="match status" value="1"/>
</dbReference>
<dbReference type="PANTHER" id="PTHR11749">
    <property type="entry name" value="RIBULOSE-5-PHOSPHATE-3-EPIMERASE"/>
    <property type="match status" value="1"/>
</dbReference>
<dbReference type="SUPFAM" id="SSF51366">
    <property type="entry name" value="Ribulose-phoshate binding barrel"/>
    <property type="match status" value="1"/>
</dbReference>
<dbReference type="Proteomes" id="UP001284901">
    <property type="component" value="Unassembled WGS sequence"/>
</dbReference>
<dbReference type="HAMAP" id="MF_02227">
    <property type="entry name" value="RPE"/>
    <property type="match status" value="1"/>
</dbReference>
<evidence type="ECO:0000256" key="4">
    <source>
        <dbReference type="ARBA" id="ARBA00001947"/>
    </source>
</evidence>
<keyword evidence="13" id="KW-0862">Zinc</keyword>
<keyword evidence="10 11" id="KW-0119">Carbohydrate metabolism</keyword>
<feature type="binding site" evidence="10 14">
    <location>
        <position position="64"/>
    </location>
    <ligand>
        <name>substrate</name>
    </ligand>
</feature>
<proteinExistence type="inferred from homology"/>
<dbReference type="InterPro" id="IPR013785">
    <property type="entry name" value="Aldolase_TIM"/>
</dbReference>
<comment type="cofactor">
    <cofactor evidence="3">
        <name>Co(2+)</name>
        <dbReference type="ChEBI" id="CHEBI:48828"/>
    </cofactor>
</comment>
<dbReference type="GO" id="GO:0005737">
    <property type="term" value="C:cytoplasm"/>
    <property type="evidence" value="ECO:0007669"/>
    <property type="project" value="UniProtKB-ARBA"/>
</dbReference>
<feature type="binding site" evidence="10 14">
    <location>
        <begin position="140"/>
        <end position="143"/>
    </location>
    <ligand>
        <name>substrate</name>
    </ligand>
</feature>
<comment type="cofactor">
    <cofactor evidence="10 13">
        <name>a divalent metal cation</name>
        <dbReference type="ChEBI" id="CHEBI:60240"/>
    </cofactor>
    <text evidence="10 13">Binds 1 divalent metal cation per subunit.</text>
</comment>
<comment type="function">
    <text evidence="10">Catalyzes the reversible epimerization of D-ribulose 5-phosphate to D-xylulose 5-phosphate.</text>
</comment>
<evidence type="ECO:0000313" key="18">
    <source>
        <dbReference type="Proteomes" id="UP001288320"/>
    </source>
</evidence>
<evidence type="ECO:0000256" key="11">
    <source>
        <dbReference type="PIRNR" id="PIRNR001461"/>
    </source>
</evidence>